<evidence type="ECO:0000256" key="3">
    <source>
        <dbReference type="ARBA" id="ARBA00022448"/>
    </source>
</evidence>
<evidence type="ECO:0000256" key="7">
    <source>
        <dbReference type="SAM" id="MobiDB-lite"/>
    </source>
</evidence>
<feature type="transmembrane region" description="Helical" evidence="8">
    <location>
        <begin position="46"/>
        <end position="64"/>
    </location>
</feature>
<keyword evidence="12" id="KW-1185">Reference proteome</keyword>
<evidence type="ECO:0000259" key="9">
    <source>
        <dbReference type="Pfam" id="PF00999"/>
    </source>
</evidence>
<feature type="transmembrane region" description="Helical" evidence="8">
    <location>
        <begin position="253"/>
        <end position="270"/>
    </location>
</feature>
<dbReference type="Gene3D" id="3.40.50.720">
    <property type="entry name" value="NAD(P)-binding Rossmann-like Domain"/>
    <property type="match status" value="1"/>
</dbReference>
<dbReference type="Pfam" id="PF02254">
    <property type="entry name" value="TrkA_N"/>
    <property type="match status" value="1"/>
</dbReference>
<dbReference type="PANTHER" id="PTHR42751">
    <property type="entry name" value="SODIUM/HYDROGEN EXCHANGER FAMILY/TRKA DOMAIN PROTEIN"/>
    <property type="match status" value="1"/>
</dbReference>
<feature type="compositionally biased region" description="Polar residues" evidence="7">
    <location>
        <begin position="527"/>
        <end position="536"/>
    </location>
</feature>
<dbReference type="InterPro" id="IPR003148">
    <property type="entry name" value="RCK_N"/>
</dbReference>
<proteinExistence type="inferred from homology"/>
<dbReference type="SUPFAM" id="SSF51735">
    <property type="entry name" value="NAD(P)-binding Rossmann-fold domains"/>
    <property type="match status" value="1"/>
</dbReference>
<dbReference type="RefSeq" id="WP_284302866.1">
    <property type="nucleotide sequence ID" value="NZ_BSUO01000001.1"/>
</dbReference>
<feature type="domain" description="Cation/H+ exchanger transmembrane" evidence="9">
    <location>
        <begin position="8"/>
        <end position="349"/>
    </location>
</feature>
<organism evidence="11 12">
    <name type="scientific">Mobilicoccus caccae</name>
    <dbReference type="NCBI Taxonomy" id="1859295"/>
    <lineage>
        <taxon>Bacteria</taxon>
        <taxon>Bacillati</taxon>
        <taxon>Actinomycetota</taxon>
        <taxon>Actinomycetes</taxon>
        <taxon>Micrococcales</taxon>
        <taxon>Dermatophilaceae</taxon>
        <taxon>Mobilicoccus</taxon>
    </lineage>
</organism>
<feature type="transmembrane region" description="Helical" evidence="8">
    <location>
        <begin position="203"/>
        <end position="219"/>
    </location>
</feature>
<feature type="transmembrane region" description="Helical" evidence="8">
    <location>
        <begin position="142"/>
        <end position="161"/>
    </location>
</feature>
<comment type="subcellular location">
    <subcellularLocation>
        <location evidence="1">Membrane</location>
        <topology evidence="1">Multi-pass membrane protein</topology>
    </subcellularLocation>
</comment>
<dbReference type="Proteomes" id="UP001157126">
    <property type="component" value="Unassembled WGS sequence"/>
</dbReference>
<evidence type="ECO:0000256" key="6">
    <source>
        <dbReference type="ARBA" id="ARBA00023136"/>
    </source>
</evidence>
<feature type="region of interest" description="Disordered" evidence="7">
    <location>
        <begin position="519"/>
        <end position="547"/>
    </location>
</feature>
<sequence>MEVAATILTVTFVLGFGASLLRLPPLVGFLAAGFVLNALGYHHVPLIDTVADLGVTLLLFAIGLKLDVRSLLGKEVWLTTGVTLVVNVAAGLGLLSMLAVIGLGPAAGADLRTLGVVALGLAFSSTVFVIKLLEERGDSHAFYGRIAVGVLIVQDVIAVAFLTATTGHLPSPWAFALVLLWPAARFFRAVWGRLGHGEMQSMFGILMAIVPGYLLFELVGLKGDLGALIIGVLLASHPSATELSRALFHVKELLLVGFFLSIGMAGGLPTPGQAAVAVALLLLLPLEALVYAMVLWAMRVRHRTAWLVGFGLAQFSEFGLIVADVGAEAGLVHPDWLVVLSLALSLGFVVSALFNGLGQGLLERLAARMPYQDPTRLHPEDRPADISGAEAVVIGLGRVGRNAYAQLTDAYGLDVVGIDSDLARIERLRGQGMRVVEADGSDETFFVRLSGREKVRVIVVALPSHCAHAVRALRIQGFQGIIATADRYEDGVHDALEAGADMAFNAFAATGLELADQAMRVGGSDPATPTSATSEQPPDDDTGLANR</sequence>
<feature type="transmembrane region" description="Helical" evidence="8">
    <location>
        <begin position="113"/>
        <end position="130"/>
    </location>
</feature>
<dbReference type="InterPro" id="IPR006153">
    <property type="entry name" value="Cation/H_exchanger_TM"/>
</dbReference>
<feature type="transmembrane region" description="Helical" evidence="8">
    <location>
        <begin position="276"/>
        <end position="298"/>
    </location>
</feature>
<dbReference type="InterPro" id="IPR036291">
    <property type="entry name" value="NAD(P)-bd_dom_sf"/>
</dbReference>
<feature type="domain" description="RCK N-terminal" evidence="10">
    <location>
        <begin position="392"/>
        <end position="505"/>
    </location>
</feature>
<dbReference type="EMBL" id="BSUO01000001">
    <property type="protein sequence ID" value="GMA38833.1"/>
    <property type="molecule type" value="Genomic_DNA"/>
</dbReference>
<comment type="caution">
    <text evidence="11">The sequence shown here is derived from an EMBL/GenBank/DDBJ whole genome shotgun (WGS) entry which is preliminary data.</text>
</comment>
<feature type="transmembrane region" description="Helical" evidence="8">
    <location>
        <begin position="336"/>
        <end position="358"/>
    </location>
</feature>
<evidence type="ECO:0000256" key="4">
    <source>
        <dbReference type="ARBA" id="ARBA00022692"/>
    </source>
</evidence>
<evidence type="ECO:0000256" key="5">
    <source>
        <dbReference type="ARBA" id="ARBA00022989"/>
    </source>
</evidence>
<gene>
    <name evidence="11" type="ORF">GCM10025883_08780</name>
</gene>
<dbReference type="InterPro" id="IPR038770">
    <property type="entry name" value="Na+/solute_symporter_sf"/>
</dbReference>
<keyword evidence="6 8" id="KW-0472">Membrane</keyword>
<keyword evidence="3" id="KW-0813">Transport</keyword>
<reference evidence="12" key="1">
    <citation type="journal article" date="2019" name="Int. J. Syst. Evol. Microbiol.">
        <title>The Global Catalogue of Microorganisms (GCM) 10K type strain sequencing project: providing services to taxonomists for standard genome sequencing and annotation.</title>
        <authorList>
            <consortium name="The Broad Institute Genomics Platform"/>
            <consortium name="The Broad Institute Genome Sequencing Center for Infectious Disease"/>
            <person name="Wu L."/>
            <person name="Ma J."/>
        </authorList>
    </citation>
    <scope>NUCLEOTIDE SEQUENCE [LARGE SCALE GENOMIC DNA]</scope>
    <source>
        <strain evidence="12">NBRC 113072</strain>
    </source>
</reference>
<evidence type="ECO:0000313" key="12">
    <source>
        <dbReference type="Proteomes" id="UP001157126"/>
    </source>
</evidence>
<evidence type="ECO:0000313" key="11">
    <source>
        <dbReference type="EMBL" id="GMA38833.1"/>
    </source>
</evidence>
<evidence type="ECO:0000256" key="2">
    <source>
        <dbReference type="ARBA" id="ARBA00005551"/>
    </source>
</evidence>
<evidence type="ECO:0000256" key="1">
    <source>
        <dbReference type="ARBA" id="ARBA00004141"/>
    </source>
</evidence>
<protein>
    <submittedName>
        <fullName evidence="11">Potassium transporter Kef</fullName>
    </submittedName>
</protein>
<accession>A0ABQ6INN9</accession>
<name>A0ABQ6INN9_9MICO</name>
<evidence type="ECO:0000259" key="10">
    <source>
        <dbReference type="Pfam" id="PF02254"/>
    </source>
</evidence>
<keyword evidence="5 8" id="KW-1133">Transmembrane helix</keyword>
<comment type="similarity">
    <text evidence="2">Belongs to the monovalent cation:proton antiporter 2 (CPA2) transporter (TC 2.A.37) family.</text>
</comment>
<dbReference type="Gene3D" id="1.20.1530.20">
    <property type="match status" value="1"/>
</dbReference>
<dbReference type="Pfam" id="PF00999">
    <property type="entry name" value="Na_H_Exchanger"/>
    <property type="match status" value="1"/>
</dbReference>
<feature type="transmembrane region" description="Helical" evidence="8">
    <location>
        <begin position="76"/>
        <end position="101"/>
    </location>
</feature>
<feature type="transmembrane region" description="Helical" evidence="8">
    <location>
        <begin position="305"/>
        <end position="324"/>
    </location>
</feature>
<evidence type="ECO:0000256" key="8">
    <source>
        <dbReference type="SAM" id="Phobius"/>
    </source>
</evidence>
<feature type="compositionally biased region" description="Acidic residues" evidence="7">
    <location>
        <begin position="537"/>
        <end position="547"/>
    </location>
</feature>
<dbReference type="PANTHER" id="PTHR42751:SF1">
    <property type="entry name" value="CATION_PROTON ANTIPORTER YBAL-RELATED"/>
    <property type="match status" value="1"/>
</dbReference>
<keyword evidence="4 8" id="KW-0812">Transmembrane</keyword>